<evidence type="ECO:0000313" key="1">
    <source>
        <dbReference type="EMBL" id="KAJ2975157.1"/>
    </source>
</evidence>
<evidence type="ECO:0000313" key="2">
    <source>
        <dbReference type="Proteomes" id="UP001143910"/>
    </source>
</evidence>
<gene>
    <name evidence="1" type="ORF">NQ176_g5672</name>
</gene>
<accession>A0ACC1N788</accession>
<reference evidence="1" key="1">
    <citation type="submission" date="2022-08" db="EMBL/GenBank/DDBJ databases">
        <title>Genome Sequence of Lecanicillium fungicola.</title>
        <authorList>
            <person name="Buettner E."/>
        </authorList>
    </citation>
    <scope>NUCLEOTIDE SEQUENCE</scope>
    <source>
        <strain evidence="1">Babe33</strain>
    </source>
</reference>
<proteinExistence type="predicted"/>
<keyword evidence="2" id="KW-1185">Reference proteome</keyword>
<organism evidence="1 2">
    <name type="scientific">Zarea fungicola</name>
    <dbReference type="NCBI Taxonomy" id="93591"/>
    <lineage>
        <taxon>Eukaryota</taxon>
        <taxon>Fungi</taxon>
        <taxon>Dikarya</taxon>
        <taxon>Ascomycota</taxon>
        <taxon>Pezizomycotina</taxon>
        <taxon>Sordariomycetes</taxon>
        <taxon>Hypocreomycetidae</taxon>
        <taxon>Hypocreales</taxon>
        <taxon>Cordycipitaceae</taxon>
        <taxon>Zarea</taxon>
    </lineage>
</organism>
<comment type="caution">
    <text evidence="1">The sequence shown here is derived from an EMBL/GenBank/DDBJ whole genome shotgun (WGS) entry which is preliminary data.</text>
</comment>
<sequence>MTTPLNLNTRPGGANVRTGEVMLLHIYMVLRIADGGFNPHDNLAEDIICNDCIRNGTFRPIPGPVPVLRQVGQVYLWHLPTAKRNHRCRMCRLIWRTFQPFYEYFEEKGYERPVVVLGFCDFWKDRTQRRTNLVAMRFKKTMDNEDMIDLRLPPEQVKCVSVIRQISPVLLGLLPNAYLFQIQPSDTSQYVYEHEQIPRFTMTHPMSEPSPASLTDTTYQHTKRIKADEIDFDTLKGWLTSCDLEHGSACGVDPAKPLPNNTTVATRLPKRLIDVKRLCIIQTAALSGDESSTKYLALSYVWADGGAPYKLTRADAAQCSTPGFIRDLGDKIPQKIRDSLYVCDKMDAPYLWVDALCIVQDDEADKADEISRMDDIYSNAQAVLAIAADSKSIPGILGRKRDLVYYQEEFGDESFMTSLASTTWTARMSKWNTRAWTFQECMLAKRIIFLTDSYAFFRCSSAFCREDDAPEPVSSHKTSELIDSGDRWVLSGLYDIPPGTSARVVFDALYKPMLRAYLCRSMTYDTDAVVAFSGILKVLSRYMGDFHFGLPRRYFGVGLLWDDPNRGIFRRRHGFPSWSWAGWEWDFRFSGSEKNGQGPYESQKHEAIVPLTVFRFGQQTGKLEVLFDDEALASSFIGDEAAARREKMELGSARVESLLSSMALGYEEGVEQLQNDIKYSRIKVHSDEVKNAAQHERELESLLLQLRPPASRLDISYTDSLSYQKNPSHLIAFYTSVATLKVARVATRAFALGSAYVYSVTGKDGESLFPCYLNPKYREGKKGEEFEFAVVGLRPGRRQVVLMLLERDGDYDANAGDQGNVSVYYRANWACNASQLLYVEDWQKQDPKQKLVILG</sequence>
<protein>
    <submittedName>
        <fullName evidence="1">Uncharacterized protein</fullName>
    </submittedName>
</protein>
<dbReference type="EMBL" id="JANJQO010000741">
    <property type="protein sequence ID" value="KAJ2975157.1"/>
    <property type="molecule type" value="Genomic_DNA"/>
</dbReference>
<name>A0ACC1N788_9HYPO</name>
<dbReference type="Proteomes" id="UP001143910">
    <property type="component" value="Unassembled WGS sequence"/>
</dbReference>